<feature type="signal peptide" evidence="10">
    <location>
        <begin position="1"/>
        <end position="22"/>
    </location>
</feature>
<protein>
    <recommendedName>
        <fullName evidence="3">alpha-glucosidase</fullName>
        <ecNumber evidence="3">3.2.1.20</ecNumber>
    </recommendedName>
    <alternativeName>
        <fullName evidence="8">Maltase</fullName>
    </alternativeName>
</protein>
<dbReference type="GO" id="GO:0005975">
    <property type="term" value="P:carbohydrate metabolic process"/>
    <property type="evidence" value="ECO:0007669"/>
    <property type="project" value="InterPro"/>
</dbReference>
<dbReference type="Gene3D" id="2.60.40.1180">
    <property type="entry name" value="Golgi alpha-mannosidase II"/>
    <property type="match status" value="2"/>
</dbReference>
<dbReference type="PROSITE" id="PS00129">
    <property type="entry name" value="GLYCOSYL_HYDROL_F31_1"/>
    <property type="match status" value="1"/>
</dbReference>
<dbReference type="Gene3D" id="2.60.40.1760">
    <property type="entry name" value="glycosyl hydrolase (family 31)"/>
    <property type="match status" value="1"/>
</dbReference>
<evidence type="ECO:0000313" key="14">
    <source>
        <dbReference type="EMBL" id="KAG9389879.1"/>
    </source>
</evidence>
<proteinExistence type="inferred from homology"/>
<evidence type="ECO:0000256" key="4">
    <source>
        <dbReference type="ARBA" id="ARBA00022729"/>
    </source>
</evidence>
<evidence type="ECO:0000259" key="12">
    <source>
        <dbReference type="Pfam" id="PF13802"/>
    </source>
</evidence>
<comment type="caution">
    <text evidence="14">The sequence shown here is derived from an EMBL/GenBank/DDBJ whole genome shotgun (WGS) entry which is preliminary data.</text>
</comment>
<dbReference type="Pfam" id="PF01055">
    <property type="entry name" value="Glyco_hydro_31_2nd"/>
    <property type="match status" value="1"/>
</dbReference>
<dbReference type="SUPFAM" id="SSF74650">
    <property type="entry name" value="Galactose mutarotase-like"/>
    <property type="match status" value="1"/>
</dbReference>
<dbReference type="Gene3D" id="3.20.20.80">
    <property type="entry name" value="Glycosidases"/>
    <property type="match status" value="1"/>
</dbReference>
<evidence type="ECO:0000256" key="6">
    <source>
        <dbReference type="ARBA" id="ARBA00023180"/>
    </source>
</evidence>
<dbReference type="Pfam" id="PF13802">
    <property type="entry name" value="Gal_mutarotas_2"/>
    <property type="match status" value="1"/>
</dbReference>
<feature type="domain" description="Glycoside hydrolase family 31 N-terminal" evidence="12">
    <location>
        <begin position="94"/>
        <end position="217"/>
    </location>
</feature>
<name>A0A8J6AZU5_9EUKA</name>
<evidence type="ECO:0000256" key="9">
    <source>
        <dbReference type="RuleBase" id="RU361185"/>
    </source>
</evidence>
<reference evidence="14" key="1">
    <citation type="submission" date="2021-05" db="EMBL/GenBank/DDBJ databases">
        <title>A free-living protist that lacks canonical eukaryotic 1 DNA replication and segregation systems.</title>
        <authorList>
            <person name="Salas-Leiva D.E."/>
            <person name="Tromer E.C."/>
            <person name="Curtis B.A."/>
            <person name="Jerlstrom-Hultqvist J."/>
            <person name="Kolisko M."/>
            <person name="Yi Z."/>
            <person name="Salas-Leiva J.S."/>
            <person name="Gallot-Lavallee L."/>
            <person name="Kops G.J.P.L."/>
            <person name="Archibald J.M."/>
            <person name="Simpson A.G.B."/>
            <person name="Roger A.J."/>
        </authorList>
    </citation>
    <scope>NUCLEOTIDE SEQUENCE</scope>
    <source>
        <strain evidence="14">BICM</strain>
    </source>
</reference>
<sequence>MRYFSLALLLCFALASYRISDSSSTYGEKQAVLTYANDAPVSYCENSANLALSVKSYKVNGNDMIRVTLTDKDNARWQVPEDAVIPNLASMKQNNFDDVNVDFTASPASLKITRKSDGVVLFDTAPLSTDSALVYQDCYLSLANTAVPPKASIYGIGEQMTSFHLADPMKVSLFSSDNPTTPAGSGSYGTHPFYVEIKDSPMGHAYGMWFMNSNAMEVTFDRSVGIKYETIGGVLDFFIFTAVNPIEVVKQYHALIGYPVEVPYWAFGWQQSRWGWPNLDFIENVVAQYDSHDLPLDVVWFDIDYMDKYRDFTFDPVRFPHDQVKAFTNKLHRDDRYLMAIVDPSIANVTGYAPHDDGMAAGVFVKDTDNTPFLSKQWAGFTYFPDYLANPATTAWWTKYITSWVNEYGIDGVWTDMNEPACFMDGISHAAPPATPFDMNNPPWQPPSLLHPKLYSKTLPMTCHDDWSYQYNTHSLYGFKESVDTRTAIKHAKPGLRSFLLTRSSFAGSGRYTSMWLGDNEATWAQMSASIAGIMTMNMMGLPMVGADACGFIGDTTQELCTRWSQLSAFTPFSRNHNANSAKDQEPYLFDQTLQNALREAVYFKYQLFPFYYTQYMKVTTEGGPFIRGLAFEFPDDYTARLVDTTFMVGSSLLVAPMLGQGSSSLSVYLPDGVWKSLTTADRLIDSKGAISRFAVPLGDPFPVFVRGGHIVPMQESGRTLTAAMKTELSLYVVADRNGNAEGEIIIDDGLTEHADRAVVQFKLADKTLKSTVVESNIPASMNRSIWAITVVNAGNPKKVKVNGKEAAYTTVLDGIKIHNIDVPVLSEMTVELM</sequence>
<dbReference type="InterPro" id="IPR000322">
    <property type="entry name" value="Glyco_hydro_31_TIM"/>
</dbReference>
<evidence type="ECO:0000256" key="5">
    <source>
        <dbReference type="ARBA" id="ARBA00022801"/>
    </source>
</evidence>
<evidence type="ECO:0000256" key="2">
    <source>
        <dbReference type="ARBA" id="ARBA00007806"/>
    </source>
</evidence>
<evidence type="ECO:0000313" key="15">
    <source>
        <dbReference type="Proteomes" id="UP000717585"/>
    </source>
</evidence>
<dbReference type="SUPFAM" id="SSF51445">
    <property type="entry name" value="(Trans)glycosidases"/>
    <property type="match status" value="1"/>
</dbReference>
<dbReference type="GO" id="GO:0090599">
    <property type="term" value="F:alpha-glucosidase activity"/>
    <property type="evidence" value="ECO:0007669"/>
    <property type="project" value="UniProtKB-ARBA"/>
</dbReference>
<comment type="similarity">
    <text evidence="2 9">Belongs to the glycosyl hydrolase 31 family.</text>
</comment>
<dbReference type="InterPro" id="IPR048395">
    <property type="entry name" value="Glyco_hydro_31_C"/>
</dbReference>
<feature type="domain" description="Glycosyl hydrolase family 31 C-terminal" evidence="13">
    <location>
        <begin position="623"/>
        <end position="712"/>
    </location>
</feature>
<dbReference type="EMBL" id="JAHDYR010000067">
    <property type="protein sequence ID" value="KAG9389879.1"/>
    <property type="molecule type" value="Genomic_DNA"/>
</dbReference>
<evidence type="ECO:0000256" key="1">
    <source>
        <dbReference type="ARBA" id="ARBA00001657"/>
    </source>
</evidence>
<gene>
    <name evidence="14" type="ORF">J8273_8562</name>
</gene>
<dbReference type="EC" id="3.2.1.20" evidence="3"/>
<dbReference type="PANTHER" id="PTHR22762">
    <property type="entry name" value="ALPHA-GLUCOSIDASE"/>
    <property type="match status" value="1"/>
</dbReference>
<dbReference type="OrthoDB" id="5839090at2759"/>
<accession>A0A8J6AZU5</accession>
<dbReference type="AlphaFoldDB" id="A0A8J6AZU5"/>
<dbReference type="GO" id="GO:0030246">
    <property type="term" value="F:carbohydrate binding"/>
    <property type="evidence" value="ECO:0007669"/>
    <property type="project" value="InterPro"/>
</dbReference>
<dbReference type="InterPro" id="IPR030459">
    <property type="entry name" value="Glyco_hydro_31_CS"/>
</dbReference>
<keyword evidence="6" id="KW-0325">Glycoprotein</keyword>
<keyword evidence="4 10" id="KW-0732">Signal</keyword>
<comment type="catalytic activity">
    <reaction evidence="1">
        <text>Hydrolysis of terminal, non-reducing (1-&gt;4)-linked alpha-D-glucose residues with release of alpha-D-glucose.</text>
        <dbReference type="EC" id="3.2.1.20"/>
    </reaction>
</comment>
<dbReference type="PANTHER" id="PTHR22762:SF133">
    <property type="entry name" value="P-TYPE DOMAIN-CONTAINING PROTEIN"/>
    <property type="match status" value="1"/>
</dbReference>
<evidence type="ECO:0000256" key="3">
    <source>
        <dbReference type="ARBA" id="ARBA00012741"/>
    </source>
</evidence>
<evidence type="ECO:0000256" key="10">
    <source>
        <dbReference type="SAM" id="SignalP"/>
    </source>
</evidence>
<dbReference type="InterPro" id="IPR030458">
    <property type="entry name" value="Glyco_hydro_31_AS"/>
</dbReference>
<dbReference type="CDD" id="cd06602">
    <property type="entry name" value="GH31_MGAM_SI_GAA"/>
    <property type="match status" value="1"/>
</dbReference>
<evidence type="ECO:0000256" key="8">
    <source>
        <dbReference type="ARBA" id="ARBA00041343"/>
    </source>
</evidence>
<evidence type="ECO:0000259" key="11">
    <source>
        <dbReference type="Pfam" id="PF01055"/>
    </source>
</evidence>
<keyword evidence="7 9" id="KW-0326">Glycosidase</keyword>
<dbReference type="Pfam" id="PF21365">
    <property type="entry name" value="Glyco_hydro_31_3rd"/>
    <property type="match status" value="1"/>
</dbReference>
<feature type="domain" description="Glycoside hydrolase family 31 TIM barrel" evidence="11">
    <location>
        <begin position="261"/>
        <end position="615"/>
    </location>
</feature>
<dbReference type="Proteomes" id="UP000717585">
    <property type="component" value="Unassembled WGS sequence"/>
</dbReference>
<evidence type="ECO:0000259" key="13">
    <source>
        <dbReference type="Pfam" id="PF21365"/>
    </source>
</evidence>
<evidence type="ECO:0000256" key="7">
    <source>
        <dbReference type="ARBA" id="ARBA00023295"/>
    </source>
</evidence>
<dbReference type="CDD" id="cd14752">
    <property type="entry name" value="GH31_N"/>
    <property type="match status" value="1"/>
</dbReference>
<dbReference type="InterPro" id="IPR025887">
    <property type="entry name" value="Glyco_hydro_31_N_dom"/>
</dbReference>
<organism evidence="14 15">
    <name type="scientific">Carpediemonas membranifera</name>
    <dbReference type="NCBI Taxonomy" id="201153"/>
    <lineage>
        <taxon>Eukaryota</taxon>
        <taxon>Metamonada</taxon>
        <taxon>Carpediemonas-like organisms</taxon>
        <taxon>Carpediemonas</taxon>
    </lineage>
</organism>
<dbReference type="InterPro" id="IPR013780">
    <property type="entry name" value="Glyco_hydro_b"/>
</dbReference>
<keyword evidence="5 9" id="KW-0378">Hydrolase</keyword>
<dbReference type="InterPro" id="IPR017853">
    <property type="entry name" value="GH"/>
</dbReference>
<dbReference type="SUPFAM" id="SSF51011">
    <property type="entry name" value="Glycosyl hydrolase domain"/>
    <property type="match status" value="1"/>
</dbReference>
<feature type="chain" id="PRO_5035242406" description="alpha-glucosidase" evidence="10">
    <location>
        <begin position="23"/>
        <end position="834"/>
    </location>
</feature>
<keyword evidence="15" id="KW-1185">Reference proteome</keyword>
<dbReference type="InterPro" id="IPR011013">
    <property type="entry name" value="Gal_mutarotase_sf_dom"/>
</dbReference>
<dbReference type="PROSITE" id="PS00707">
    <property type="entry name" value="GLYCOSYL_HYDROL_F31_2"/>
    <property type="match status" value="1"/>
</dbReference>